<gene>
    <name evidence="6" type="ORF">AVDCRST_MAG84-1838</name>
</gene>
<feature type="non-terminal residue" evidence="6">
    <location>
        <position position="1026"/>
    </location>
</feature>
<name>A0A6J4LEZ9_9CYAN</name>
<feature type="coiled-coil region" evidence="4">
    <location>
        <begin position="451"/>
        <end position="489"/>
    </location>
</feature>
<keyword evidence="2" id="KW-0677">Repeat</keyword>
<dbReference type="Gene3D" id="3.40.50.300">
    <property type="entry name" value="P-loop containing nucleotide triphosphate hydrolases"/>
    <property type="match status" value="1"/>
</dbReference>
<feature type="repeat" description="WD" evidence="3">
    <location>
        <begin position="883"/>
        <end position="914"/>
    </location>
</feature>
<feature type="repeat" description="WD" evidence="3">
    <location>
        <begin position="590"/>
        <end position="622"/>
    </location>
</feature>
<dbReference type="PANTHER" id="PTHR19848">
    <property type="entry name" value="WD40 REPEAT PROTEIN"/>
    <property type="match status" value="1"/>
</dbReference>
<dbReference type="SUPFAM" id="SSF50998">
    <property type="entry name" value="Quinoprotein alcohol dehydrogenase-like"/>
    <property type="match status" value="1"/>
</dbReference>
<reference evidence="6" key="1">
    <citation type="submission" date="2020-02" db="EMBL/GenBank/DDBJ databases">
        <authorList>
            <person name="Meier V. D."/>
        </authorList>
    </citation>
    <scope>NUCLEOTIDE SEQUENCE</scope>
    <source>
        <strain evidence="6">AVDCRST_MAG84</strain>
    </source>
</reference>
<keyword evidence="5" id="KW-0472">Membrane</keyword>
<evidence type="ECO:0000256" key="2">
    <source>
        <dbReference type="ARBA" id="ARBA00022737"/>
    </source>
</evidence>
<dbReference type="InterPro" id="IPR020472">
    <property type="entry name" value="WD40_PAC1"/>
</dbReference>
<dbReference type="InterPro" id="IPR015943">
    <property type="entry name" value="WD40/YVTN_repeat-like_dom_sf"/>
</dbReference>
<protein>
    <submittedName>
        <fullName evidence="6">High-affinity carbon uptake protein Hat/HatR</fullName>
    </submittedName>
</protein>
<dbReference type="Gene3D" id="2.130.10.10">
    <property type="entry name" value="YVTN repeat-like/Quinoprotein amine dehydrogenase"/>
    <property type="match status" value="2"/>
</dbReference>
<evidence type="ECO:0000256" key="3">
    <source>
        <dbReference type="PROSITE-ProRule" id="PRU00221"/>
    </source>
</evidence>
<dbReference type="PRINTS" id="PR00320">
    <property type="entry name" value="GPROTEINBRPT"/>
</dbReference>
<evidence type="ECO:0000313" key="6">
    <source>
        <dbReference type="EMBL" id="CAA9330408.1"/>
    </source>
</evidence>
<dbReference type="InterPro" id="IPR027417">
    <property type="entry name" value="P-loop_NTPase"/>
</dbReference>
<proteinExistence type="predicted"/>
<feature type="repeat" description="WD" evidence="3">
    <location>
        <begin position="842"/>
        <end position="874"/>
    </location>
</feature>
<accession>A0A6J4LEZ9</accession>
<feature type="repeat" description="WD" evidence="3">
    <location>
        <begin position="973"/>
        <end position="1005"/>
    </location>
</feature>
<feature type="repeat" description="WD" evidence="3">
    <location>
        <begin position="671"/>
        <end position="705"/>
    </location>
</feature>
<dbReference type="CDD" id="cd00200">
    <property type="entry name" value="WD40"/>
    <property type="match status" value="1"/>
</dbReference>
<dbReference type="SUPFAM" id="SSF52540">
    <property type="entry name" value="P-loop containing nucleoside triphosphate hydrolases"/>
    <property type="match status" value="1"/>
</dbReference>
<dbReference type="PROSITE" id="PS50294">
    <property type="entry name" value="WD_REPEATS_REGION"/>
    <property type="match status" value="8"/>
</dbReference>
<sequence>MMNNYQYQIGGSLANNAPTYVVRQSDSELYEALKSGEFCYILNSRQMGKSSLLVRTLHRLQAEGFQCSTIDMTRIGSENITPLQWYKGMVGELWRGFNLFGQVNFKTWWRDEEDVSFLQRLSHFIEDILLVKFPQERIFIFIDEIDSILSLDFAVDDFFALIRFCYNQRAINPSYNRITFAIFGVATPSDLIADKKRTPFNIGHAIDLRGFELQEAQLLVKGLETAVSNPDAVLKQILAWTSGQPFLTHKVCYLAYRASLETVGGLINIPPGTEAFWVDSLVRSRIIDKWESQDEPEHLKTIGDRILRDEQRAGRLLGIYQQILQSEPPLTPPYQGGGYSERPLIMGAGGICADDSREQIELVLSGLVEKKAGLLKVKNRIYAEVFNLEWVEKQLGKLRPYSQTFETWIAAKQKDSSRLLRGQALKDAQAWAQGKSLSDLDYHFLAASGELDRLEMQQAMEAERVKEVEARLAEERKRLVLERETAKRQRRFIGALSGALMAAIAFGILALWQYHRAVTSEQRTRISEIQALTSSSAGQFASQQRLDALVTAIKARRRLDRLAHSSTQLQSQVQQVLQQATYGTAEFNRLSGHSSQVLAVDASPDGQLIATGTSDRTVKLWQPDGTLLQTLQHTATVFALRFSSDSQRLVTSSTDGSIYLWSREGKLLKTFQGHSAAIWGIAVSPDGQRIASASEDSTIGLWSVDGKPIETLTGHQGGVWGVAFSPDGNLLASSSADGTVKVWAKKGELVRTLEGHSAAVWDVEFALLADNSGTKRPAIVSASADNTVKLWQPDGTLLRTLSGHSSEVFEVAVSTAGDVIASASADQTINLWKPDGTLLKVLRGHQSGIRGVTFIPNSQLVVSASDDNTARVWNPINPFSKVLNGHRGTIWDVDFSPDAQMLASASSDRSFRVWARDGTLLKSFAGEKAAVYSVAFLWGASFANSEIAPILATTSEDKTIKFWQFDGTLLKSITGHGAGVWDISASPDGQLLASASDDKTVKLWNKGGSLLRTFKGHRARVYDVDF</sequence>
<feature type="repeat" description="WD" evidence="3">
    <location>
        <begin position="801"/>
        <end position="833"/>
    </location>
</feature>
<dbReference type="Pfam" id="PF14516">
    <property type="entry name" value="AAA_35"/>
    <property type="match status" value="1"/>
</dbReference>
<keyword evidence="4" id="KW-0175">Coiled coil</keyword>
<evidence type="ECO:0000256" key="1">
    <source>
        <dbReference type="ARBA" id="ARBA00022574"/>
    </source>
</evidence>
<keyword evidence="5" id="KW-1133">Transmembrane helix</keyword>
<dbReference type="EMBL" id="CADCTZ010000299">
    <property type="protein sequence ID" value="CAA9330408.1"/>
    <property type="molecule type" value="Genomic_DNA"/>
</dbReference>
<keyword evidence="5" id="KW-0812">Transmembrane</keyword>
<dbReference type="PANTHER" id="PTHR19848:SF8">
    <property type="entry name" value="F-BOX AND WD REPEAT DOMAIN CONTAINING 7"/>
    <property type="match status" value="1"/>
</dbReference>
<evidence type="ECO:0000256" key="5">
    <source>
        <dbReference type="SAM" id="Phobius"/>
    </source>
</evidence>
<feature type="repeat" description="WD" evidence="3">
    <location>
        <begin position="630"/>
        <end position="662"/>
    </location>
</feature>
<dbReference type="Pfam" id="PF00400">
    <property type="entry name" value="WD40"/>
    <property type="match status" value="10"/>
</dbReference>
<organism evidence="6">
    <name type="scientific">uncultured Microcoleus sp</name>
    <dbReference type="NCBI Taxonomy" id="259945"/>
    <lineage>
        <taxon>Bacteria</taxon>
        <taxon>Bacillati</taxon>
        <taxon>Cyanobacteriota</taxon>
        <taxon>Cyanophyceae</taxon>
        <taxon>Oscillatoriophycideae</taxon>
        <taxon>Oscillatoriales</taxon>
        <taxon>Microcoleaceae</taxon>
        <taxon>Microcoleus</taxon>
        <taxon>environmental samples</taxon>
    </lineage>
</organism>
<evidence type="ECO:0000256" key="4">
    <source>
        <dbReference type="SAM" id="Coils"/>
    </source>
</evidence>
<dbReference type="AlphaFoldDB" id="A0A6J4LEZ9"/>
<feature type="transmembrane region" description="Helical" evidence="5">
    <location>
        <begin position="492"/>
        <end position="514"/>
    </location>
</feature>
<feature type="repeat" description="WD" evidence="3">
    <location>
        <begin position="712"/>
        <end position="743"/>
    </location>
</feature>
<dbReference type="PROSITE" id="PS50082">
    <property type="entry name" value="WD_REPEATS_2"/>
    <property type="match status" value="8"/>
</dbReference>
<dbReference type="InterPro" id="IPR001680">
    <property type="entry name" value="WD40_rpt"/>
</dbReference>
<dbReference type="SMART" id="SM00320">
    <property type="entry name" value="WD40"/>
    <property type="match status" value="10"/>
</dbReference>
<keyword evidence="1 3" id="KW-0853">WD repeat</keyword>
<dbReference type="InterPro" id="IPR011047">
    <property type="entry name" value="Quinoprotein_ADH-like_sf"/>
</dbReference>